<keyword evidence="6 13" id="KW-0130">Cell adhesion</keyword>
<protein>
    <recommendedName>
        <fullName evidence="15">Integrin alpha second immunoglobulin-like domain-containing protein</fullName>
    </recommendedName>
</protein>
<dbReference type="InterPro" id="IPR018184">
    <property type="entry name" value="Integrin_alpha_C_CS"/>
</dbReference>
<feature type="repeat" description="FG-GAP" evidence="12">
    <location>
        <begin position="307"/>
        <end position="368"/>
    </location>
</feature>
<keyword evidence="7 13" id="KW-1133">Transmembrane helix</keyword>
<dbReference type="PANTHER" id="PTHR23220:SF83">
    <property type="entry name" value="INTEGRIN ALPHA-PS3-RELATED"/>
    <property type="match status" value="1"/>
</dbReference>
<evidence type="ECO:0000256" key="14">
    <source>
        <dbReference type="SAM" id="MobiDB-lite"/>
    </source>
</evidence>
<evidence type="ECO:0000256" key="5">
    <source>
        <dbReference type="ARBA" id="ARBA00022737"/>
    </source>
</evidence>
<dbReference type="GO" id="GO:0008305">
    <property type="term" value="C:integrin complex"/>
    <property type="evidence" value="ECO:0007669"/>
    <property type="project" value="InterPro"/>
</dbReference>
<evidence type="ECO:0000256" key="1">
    <source>
        <dbReference type="ARBA" id="ARBA00004479"/>
    </source>
</evidence>
<dbReference type="Gene3D" id="2.60.40.1460">
    <property type="entry name" value="Integrin domains. Chain A, domain 2"/>
    <property type="match status" value="1"/>
</dbReference>
<dbReference type="InterPro" id="IPR000413">
    <property type="entry name" value="Integrin_alpha"/>
</dbReference>
<keyword evidence="11" id="KW-0325">Glycoprotein</keyword>
<dbReference type="Pfam" id="PF20805">
    <property type="entry name" value="Integrin_A_Ig_2"/>
    <property type="match status" value="1"/>
</dbReference>
<dbReference type="InterPro" id="IPR028994">
    <property type="entry name" value="Integrin_alpha_N"/>
</dbReference>
<reference evidence="16 17" key="1">
    <citation type="submission" date="2023-03" db="EMBL/GenBank/DDBJ databases">
        <title>High-quality genome of Scylla paramamosain provides insights in environmental adaptation.</title>
        <authorList>
            <person name="Zhang L."/>
        </authorList>
    </citation>
    <scope>NUCLEOTIDE SEQUENCE [LARGE SCALE GENOMIC DNA]</scope>
    <source>
        <strain evidence="16">LZ_2023a</strain>
        <tissue evidence="16">Muscle</tissue>
    </source>
</reference>
<accession>A0AAW0TB67</accession>
<evidence type="ECO:0000256" key="10">
    <source>
        <dbReference type="ARBA" id="ARBA00023170"/>
    </source>
</evidence>
<dbReference type="PROSITE" id="PS51470">
    <property type="entry name" value="FG_GAP"/>
    <property type="match status" value="2"/>
</dbReference>
<feature type="region of interest" description="Disordered" evidence="14">
    <location>
        <begin position="972"/>
        <end position="1019"/>
    </location>
</feature>
<feature type="signal peptide" evidence="13">
    <location>
        <begin position="1"/>
        <end position="16"/>
    </location>
</feature>
<keyword evidence="5" id="KW-0677">Repeat</keyword>
<dbReference type="InterPro" id="IPR013519">
    <property type="entry name" value="Int_alpha_beta-p"/>
</dbReference>
<dbReference type="SMART" id="SM00191">
    <property type="entry name" value="Int_alpha"/>
    <property type="match status" value="5"/>
</dbReference>
<dbReference type="GO" id="GO:0009897">
    <property type="term" value="C:external side of plasma membrane"/>
    <property type="evidence" value="ECO:0007669"/>
    <property type="project" value="TreeGrafter"/>
</dbReference>
<evidence type="ECO:0000256" key="6">
    <source>
        <dbReference type="ARBA" id="ARBA00022889"/>
    </source>
</evidence>
<keyword evidence="9 13" id="KW-0472">Membrane</keyword>
<dbReference type="Proteomes" id="UP001487740">
    <property type="component" value="Unassembled WGS sequence"/>
</dbReference>
<keyword evidence="17" id="KW-1185">Reference proteome</keyword>
<feature type="transmembrane region" description="Helical" evidence="13">
    <location>
        <begin position="940"/>
        <end position="962"/>
    </location>
</feature>
<dbReference type="GO" id="GO:0033627">
    <property type="term" value="P:cell adhesion mediated by integrin"/>
    <property type="evidence" value="ECO:0007669"/>
    <property type="project" value="TreeGrafter"/>
</dbReference>
<dbReference type="SUPFAM" id="SSF69318">
    <property type="entry name" value="Integrin alpha N-terminal domain"/>
    <property type="match status" value="1"/>
</dbReference>
<name>A0AAW0TB67_SCYPA</name>
<dbReference type="EMBL" id="JARAKH010000034">
    <property type="protein sequence ID" value="KAK8384815.1"/>
    <property type="molecule type" value="Genomic_DNA"/>
</dbReference>
<evidence type="ECO:0000313" key="17">
    <source>
        <dbReference type="Proteomes" id="UP001487740"/>
    </source>
</evidence>
<keyword evidence="3 13" id="KW-0812">Transmembrane</keyword>
<dbReference type="GO" id="GO:0007157">
    <property type="term" value="P:heterophilic cell-cell adhesion via plasma membrane cell adhesion molecules"/>
    <property type="evidence" value="ECO:0007669"/>
    <property type="project" value="UniProtKB-ARBA"/>
</dbReference>
<keyword evidence="8 13" id="KW-0401">Integrin</keyword>
<dbReference type="GO" id="GO:0005178">
    <property type="term" value="F:integrin binding"/>
    <property type="evidence" value="ECO:0007669"/>
    <property type="project" value="TreeGrafter"/>
</dbReference>
<evidence type="ECO:0000256" key="11">
    <source>
        <dbReference type="ARBA" id="ARBA00023180"/>
    </source>
</evidence>
<dbReference type="PRINTS" id="PR01185">
    <property type="entry name" value="INTEGRINA"/>
</dbReference>
<sequence>MLKKLLLLFVISCSSAYNVEVNWAYVLSNPDKWLQEREGYFGYTVSLFTSSSSSWALVGAPRANDTKLSDSNVKERGAVYLCELPATKSSCRQLIVTDAANGLVGGGGNLEYEILQDYGWLGGSLDLRPDDPDSTIVTCSPRWTNQKYSYNDYFVNGACYLTSIGDITDSAAATKPWSIVTPLVDSNRQVVQNDNGVNVFYYQLGQAGLSVHVAEGKEQVWLGAPGMQQWTGSVSRVWSTSSGPFTYMRSETFKPAAKAEWGDYFGYSVGSGRFFGSETQKVAGSPRHELVGKVSVFTTDSVTFDIQVQWEATGPQVGSYFGAAVAAGDVDGDGWSELFVGAPLFTVGPATEAGLVIIYSRNASLGILKKTGSLIGPGKAGARFGSALMVVGDLDRDGYQDVAVGAPYEAGGAGAVYIYRGYAGGLLTTYSQKVSAKDIDLNLRGFGISISRGVDVDRNGYADFAAGAYEGDGAAVVLRTRPVMRLELRVSSDSEILTEPGITFPVQICISYTGFKVLDEIHMTLEGLVDNGAAPPRAVFVDSGTPQATFDATVRKGRDNCQVSLIKLQDNIENDAQSLEVFFTVKETNENAGCETCGIISPESKLRSKVDVPLVLGCGADAVCTPELDLAVTWKGASQLALRSGATATLSVVVSVTGKEYSYVGIVLLVLPEGFTVHYPLPYSCSSTTGDAVYCTLPSPMAGGEKTELEISVKESEEGLVEGEVPFRVSCSARGTQDVEREVTLSVIEDVELALSVYASEDMIEYGQPPPASPAATMITYQVINRGESSVNEVRLDMVMPMEYDGTPFVHITQQETSSRWTSQCDLEDSAAGHEPGSDISDPPIAVTHRVVCGQLAGLACKRVTCIVQEVHLDPIITVEVVFNTTALTENLGADDATIAIYTSAAASYGSPTPTVYTESGEWVTLTPTGWRPPAKSTPAWPYVVAALVGLLILAAVVAVLFKIGFFKRKRPGQTPEDAAEDLEGQAEGDEATPFQSTEPESEGEAARMTTAEVEAGGD</sequence>
<keyword evidence="4 13" id="KW-0732">Signal</keyword>
<comment type="similarity">
    <text evidence="2 13">Belongs to the integrin alpha chain family.</text>
</comment>
<dbReference type="InterPro" id="IPR032695">
    <property type="entry name" value="Integrin_dom_sf"/>
</dbReference>
<dbReference type="Gene3D" id="1.20.5.930">
    <property type="entry name" value="Bicelle-embedded integrin alpha(iib) transmembrane segment"/>
    <property type="match status" value="1"/>
</dbReference>
<dbReference type="PROSITE" id="PS00242">
    <property type="entry name" value="INTEGRIN_ALPHA"/>
    <property type="match status" value="1"/>
</dbReference>
<dbReference type="InterPro" id="IPR013517">
    <property type="entry name" value="FG-GAP"/>
</dbReference>
<feature type="domain" description="Integrin alpha second immunoglobulin-like" evidence="15">
    <location>
        <begin position="618"/>
        <end position="746"/>
    </location>
</feature>
<dbReference type="PANTHER" id="PTHR23220">
    <property type="entry name" value="INTEGRIN ALPHA"/>
    <property type="match status" value="1"/>
</dbReference>
<evidence type="ECO:0000256" key="3">
    <source>
        <dbReference type="ARBA" id="ARBA00022692"/>
    </source>
</evidence>
<dbReference type="GO" id="GO:0007160">
    <property type="term" value="P:cell-matrix adhesion"/>
    <property type="evidence" value="ECO:0007669"/>
    <property type="project" value="TreeGrafter"/>
</dbReference>
<feature type="compositionally biased region" description="Acidic residues" evidence="14">
    <location>
        <begin position="978"/>
        <end position="991"/>
    </location>
</feature>
<feature type="chain" id="PRO_5043109392" description="Integrin alpha second immunoglobulin-like domain-containing protein" evidence="13">
    <location>
        <begin position="17"/>
        <end position="1019"/>
    </location>
</feature>
<evidence type="ECO:0000256" key="13">
    <source>
        <dbReference type="RuleBase" id="RU003762"/>
    </source>
</evidence>
<organism evidence="16 17">
    <name type="scientific">Scylla paramamosain</name>
    <name type="common">Mud crab</name>
    <dbReference type="NCBI Taxonomy" id="85552"/>
    <lineage>
        <taxon>Eukaryota</taxon>
        <taxon>Metazoa</taxon>
        <taxon>Ecdysozoa</taxon>
        <taxon>Arthropoda</taxon>
        <taxon>Crustacea</taxon>
        <taxon>Multicrustacea</taxon>
        <taxon>Malacostraca</taxon>
        <taxon>Eumalacostraca</taxon>
        <taxon>Eucarida</taxon>
        <taxon>Decapoda</taxon>
        <taxon>Pleocyemata</taxon>
        <taxon>Brachyura</taxon>
        <taxon>Eubrachyura</taxon>
        <taxon>Portunoidea</taxon>
        <taxon>Portunidae</taxon>
        <taxon>Portuninae</taxon>
        <taxon>Scylla</taxon>
    </lineage>
</organism>
<evidence type="ECO:0000256" key="7">
    <source>
        <dbReference type="ARBA" id="ARBA00022989"/>
    </source>
</evidence>
<evidence type="ECO:0000256" key="4">
    <source>
        <dbReference type="ARBA" id="ARBA00022729"/>
    </source>
</evidence>
<dbReference type="SUPFAM" id="SSF69179">
    <property type="entry name" value="Integrin domains"/>
    <property type="match status" value="3"/>
</dbReference>
<comment type="subcellular location">
    <subcellularLocation>
        <location evidence="1 13">Membrane</location>
        <topology evidence="1 13">Single-pass type I membrane protein</topology>
    </subcellularLocation>
</comment>
<dbReference type="Pfam" id="PF01839">
    <property type="entry name" value="FG-GAP"/>
    <property type="match status" value="2"/>
</dbReference>
<evidence type="ECO:0000256" key="2">
    <source>
        <dbReference type="ARBA" id="ARBA00008054"/>
    </source>
</evidence>
<evidence type="ECO:0000256" key="9">
    <source>
        <dbReference type="ARBA" id="ARBA00023136"/>
    </source>
</evidence>
<keyword evidence="10 13" id="KW-0675">Receptor</keyword>
<dbReference type="Gene3D" id="2.60.40.1530">
    <property type="entry name" value="ntegrin, alpha v. Chain A, domain 4"/>
    <property type="match status" value="1"/>
</dbReference>
<dbReference type="Gene3D" id="2.130.10.130">
    <property type="entry name" value="Integrin alpha, N-terminal"/>
    <property type="match status" value="1"/>
</dbReference>
<evidence type="ECO:0000256" key="12">
    <source>
        <dbReference type="PROSITE-ProRule" id="PRU00803"/>
    </source>
</evidence>
<dbReference type="AlphaFoldDB" id="A0AAW0TB67"/>
<dbReference type="GO" id="GO:0007229">
    <property type="term" value="P:integrin-mediated signaling pathway"/>
    <property type="evidence" value="ECO:0007669"/>
    <property type="project" value="UniProtKB-KW"/>
</dbReference>
<comment type="caution">
    <text evidence="16">The sequence shown here is derived from an EMBL/GenBank/DDBJ whole genome shotgun (WGS) entry which is preliminary data.</text>
</comment>
<evidence type="ECO:0000313" key="16">
    <source>
        <dbReference type="EMBL" id="KAK8384815.1"/>
    </source>
</evidence>
<gene>
    <name evidence="16" type="ORF">O3P69_014398</name>
</gene>
<evidence type="ECO:0000256" key="8">
    <source>
        <dbReference type="ARBA" id="ARBA00023037"/>
    </source>
</evidence>
<proteinExistence type="inferred from homology"/>
<dbReference type="InterPro" id="IPR048285">
    <property type="entry name" value="Integrin_alpha_Ig-like_2"/>
</dbReference>
<feature type="repeat" description="FG-GAP" evidence="12">
    <location>
        <begin position="371"/>
        <end position="428"/>
    </location>
</feature>
<evidence type="ECO:0000259" key="15">
    <source>
        <dbReference type="Pfam" id="PF20805"/>
    </source>
</evidence>